<evidence type="ECO:0000256" key="2">
    <source>
        <dbReference type="ARBA" id="ARBA00004584"/>
    </source>
</evidence>
<organism evidence="7 8">
    <name type="scientific">Acipenser oxyrinchus oxyrinchus</name>
    <dbReference type="NCBI Taxonomy" id="40147"/>
    <lineage>
        <taxon>Eukaryota</taxon>
        <taxon>Metazoa</taxon>
        <taxon>Chordata</taxon>
        <taxon>Craniata</taxon>
        <taxon>Vertebrata</taxon>
        <taxon>Euteleostomi</taxon>
        <taxon>Actinopterygii</taxon>
        <taxon>Chondrostei</taxon>
        <taxon>Acipenseriformes</taxon>
        <taxon>Acipenseridae</taxon>
        <taxon>Acipenser</taxon>
    </lineage>
</organism>
<dbReference type="AlphaFoldDB" id="A0AAD8D3V0"/>
<dbReference type="InterPro" id="IPR007902">
    <property type="entry name" value="Chl4/mis15/CENP-N"/>
</dbReference>
<comment type="subcellular location">
    <subcellularLocation>
        <location evidence="2">Chromosome</location>
        <location evidence="2">Centromere</location>
    </subcellularLocation>
    <subcellularLocation>
        <location evidence="1">Nucleus</location>
    </subcellularLocation>
</comment>
<sequence>MEDSVISFLEKTLQRIPSSSLKSILNEWGFLSAQQLQDLHFQQSKHILHNKVLAFCEENGVRIRHVIQLDMIYNCEYPNKRNWSVYQFSGQQDDALVLNVTEFSQKFKVNLKDLLRHVSIGMKQFEDDAVWIRVAWGDNFTKPNQFKPTYVVYELQTPYVFISNLNVKHRPLLSQALVIATKHDEIKEIQLRGRSLKSLQDLVLRRYKQSFQTYQPKPLQERHCPERDQGIVHEHAKRLADLKEVATQTFGDGPLPKLETAVFKLETKFKDPENRILTNRPEPFRCAVKFSSPSFLESLKSLVTLGIASAPVSPLLSSIPQKARNHFVISERGPGVPSTPAP</sequence>
<keyword evidence="4" id="KW-0158">Chromosome</keyword>
<proteinExistence type="inferred from homology"/>
<evidence type="ECO:0000256" key="1">
    <source>
        <dbReference type="ARBA" id="ARBA00004123"/>
    </source>
</evidence>
<comment type="caution">
    <text evidence="7">The sequence shown here is derived from an EMBL/GenBank/DDBJ whole genome shotgun (WGS) entry which is preliminary data.</text>
</comment>
<keyword evidence="8" id="KW-1185">Reference proteome</keyword>
<dbReference type="Pfam" id="PF05238">
    <property type="entry name" value="CENP-N"/>
    <property type="match status" value="2"/>
</dbReference>
<dbReference type="Proteomes" id="UP001230051">
    <property type="component" value="Unassembled WGS sequence"/>
</dbReference>
<gene>
    <name evidence="7" type="primary">CENPN</name>
    <name evidence="7" type="ORF">AOXY_G18293</name>
</gene>
<comment type="similarity">
    <text evidence="3">Belongs to the CENP-N/CHL4 family.</text>
</comment>
<dbReference type="GO" id="GO:0005654">
    <property type="term" value="C:nucleoplasm"/>
    <property type="evidence" value="ECO:0007669"/>
    <property type="project" value="TreeGrafter"/>
</dbReference>
<dbReference type="GO" id="GO:0000775">
    <property type="term" value="C:chromosome, centromeric region"/>
    <property type="evidence" value="ECO:0007669"/>
    <property type="project" value="UniProtKB-SubCell"/>
</dbReference>
<reference evidence="7" key="1">
    <citation type="submission" date="2022-02" db="EMBL/GenBank/DDBJ databases">
        <title>Atlantic sturgeon de novo genome assembly.</title>
        <authorList>
            <person name="Stock M."/>
            <person name="Klopp C."/>
            <person name="Guiguen Y."/>
            <person name="Cabau C."/>
            <person name="Parinello H."/>
            <person name="Santidrian Yebra-Pimentel E."/>
            <person name="Kuhl H."/>
            <person name="Dirks R.P."/>
            <person name="Guessner J."/>
            <person name="Wuertz S."/>
            <person name="Du K."/>
            <person name="Schartl M."/>
        </authorList>
    </citation>
    <scope>NUCLEOTIDE SEQUENCE</scope>
    <source>
        <strain evidence="7">STURGEONOMICS-FGT-2020</strain>
        <tissue evidence="7">Whole blood</tissue>
    </source>
</reference>
<dbReference type="GO" id="GO:0034080">
    <property type="term" value="P:CENP-A containing chromatin assembly"/>
    <property type="evidence" value="ECO:0007669"/>
    <property type="project" value="InterPro"/>
</dbReference>
<dbReference type="PANTHER" id="PTHR46790:SF1">
    <property type="entry name" value="CENTROMERE PROTEIN N"/>
    <property type="match status" value="1"/>
</dbReference>
<keyword evidence="5" id="KW-0539">Nucleus</keyword>
<dbReference type="InterPro" id="IPR052011">
    <property type="entry name" value="CENP-NAC/CAD_complex"/>
</dbReference>
<dbReference type="PANTHER" id="PTHR46790">
    <property type="entry name" value="CENTROMERE PROTEIN N"/>
    <property type="match status" value="1"/>
</dbReference>
<evidence type="ECO:0000313" key="7">
    <source>
        <dbReference type="EMBL" id="KAK1162020.1"/>
    </source>
</evidence>
<dbReference type="GO" id="GO:0007059">
    <property type="term" value="P:chromosome segregation"/>
    <property type="evidence" value="ECO:0007669"/>
    <property type="project" value="InterPro"/>
</dbReference>
<dbReference type="EMBL" id="JAGXEW010000017">
    <property type="protein sequence ID" value="KAK1162020.1"/>
    <property type="molecule type" value="Genomic_DNA"/>
</dbReference>
<evidence type="ECO:0000256" key="4">
    <source>
        <dbReference type="ARBA" id="ARBA00022454"/>
    </source>
</evidence>
<evidence type="ECO:0000256" key="5">
    <source>
        <dbReference type="ARBA" id="ARBA00023242"/>
    </source>
</evidence>
<accession>A0AAD8D3V0</accession>
<protein>
    <submittedName>
        <fullName evidence="7">Centromere protein N isoform X1</fullName>
    </submittedName>
</protein>
<name>A0AAD8D3V0_ACIOX</name>
<keyword evidence="6" id="KW-0137">Centromere</keyword>
<evidence type="ECO:0000256" key="6">
    <source>
        <dbReference type="ARBA" id="ARBA00023328"/>
    </source>
</evidence>
<evidence type="ECO:0000256" key="3">
    <source>
        <dbReference type="ARBA" id="ARBA00005566"/>
    </source>
</evidence>
<evidence type="ECO:0000313" key="8">
    <source>
        <dbReference type="Proteomes" id="UP001230051"/>
    </source>
</evidence>